<dbReference type="PANTHER" id="PTHR34309">
    <property type="entry name" value="SLR1406 PROTEIN"/>
    <property type="match status" value="1"/>
</dbReference>
<dbReference type="OrthoDB" id="9800768at2"/>
<accession>A0A1G7RSH1</accession>
<dbReference type="SUPFAM" id="SSF143744">
    <property type="entry name" value="GlcG-like"/>
    <property type="match status" value="1"/>
</dbReference>
<dbReference type="Gene3D" id="3.30.450.150">
    <property type="entry name" value="Haem-degrading domain"/>
    <property type="match status" value="1"/>
</dbReference>
<dbReference type="InterPro" id="IPR005624">
    <property type="entry name" value="PduO/GlcC-like"/>
</dbReference>
<gene>
    <name evidence="1" type="ORF">SAMN05216381_3256</name>
</gene>
<dbReference type="InterPro" id="IPR052517">
    <property type="entry name" value="GlcG_carb_metab_protein"/>
</dbReference>
<name>A0A1G7RSH1_9GAMM</name>
<sequence length="140" mass="14662">MHSRPSLDAQEITALLDAALAEAGRNEWLVSIAVVDDGGHLLAFRRLPGATPSSAQIAIDKARSAALTRRPTRFFADMLSTGQPGAAFLHNVMPMPGGLPLLHEGQCLGGIAASGVRADFDEQIATAGIAALALTEQRHN</sequence>
<dbReference type="PANTHER" id="PTHR34309:SF1">
    <property type="entry name" value="PROTEIN GLCG"/>
    <property type="match status" value="1"/>
</dbReference>
<dbReference type="Proteomes" id="UP000243378">
    <property type="component" value="Unassembled WGS sequence"/>
</dbReference>
<dbReference type="InterPro" id="IPR038084">
    <property type="entry name" value="PduO/GlcC-like_sf"/>
</dbReference>
<protein>
    <submittedName>
        <fullName evidence="1">Glc operon protein GlcG</fullName>
    </submittedName>
</protein>
<organism evidence="1 2">
    <name type="scientific">Phytopseudomonas seleniipraecipitans</name>
    <dbReference type="NCBI Taxonomy" id="640205"/>
    <lineage>
        <taxon>Bacteria</taxon>
        <taxon>Pseudomonadati</taxon>
        <taxon>Pseudomonadota</taxon>
        <taxon>Gammaproteobacteria</taxon>
        <taxon>Pseudomonadales</taxon>
        <taxon>Pseudomonadaceae</taxon>
        <taxon>Phytopseudomonas</taxon>
    </lineage>
</organism>
<dbReference type="AlphaFoldDB" id="A0A1G7RSH1"/>
<evidence type="ECO:0000313" key="2">
    <source>
        <dbReference type="Proteomes" id="UP000243378"/>
    </source>
</evidence>
<dbReference type="RefSeq" id="WP_092369930.1">
    <property type="nucleotide sequence ID" value="NZ_FNBM01000007.1"/>
</dbReference>
<evidence type="ECO:0000313" key="1">
    <source>
        <dbReference type="EMBL" id="SDG13574.1"/>
    </source>
</evidence>
<dbReference type="STRING" id="640205.SAMN05216381_3256"/>
<proteinExistence type="predicted"/>
<reference evidence="1 2" key="1">
    <citation type="submission" date="2016-10" db="EMBL/GenBank/DDBJ databases">
        <authorList>
            <person name="de Groot N.N."/>
        </authorList>
    </citation>
    <scope>NUCLEOTIDE SEQUENCE [LARGE SCALE GENOMIC DNA]</scope>
    <source>
        <strain evidence="1 2">LMG 25475</strain>
    </source>
</reference>
<dbReference type="EMBL" id="FNBM01000007">
    <property type="protein sequence ID" value="SDG13574.1"/>
    <property type="molecule type" value="Genomic_DNA"/>
</dbReference>
<dbReference type="Pfam" id="PF03928">
    <property type="entry name" value="HbpS-like"/>
    <property type="match status" value="1"/>
</dbReference>